<dbReference type="SUPFAM" id="SSF51197">
    <property type="entry name" value="Clavaminate synthase-like"/>
    <property type="match status" value="1"/>
</dbReference>
<evidence type="ECO:0000313" key="2">
    <source>
        <dbReference type="Proteomes" id="UP000002432"/>
    </source>
</evidence>
<keyword evidence="1" id="KW-0223">Dioxygenase</keyword>
<dbReference type="Gene3D" id="2.60.120.620">
    <property type="entry name" value="q2cbj1_9rhob like domain"/>
    <property type="match status" value="1"/>
</dbReference>
<dbReference type="EnsemblBacteria" id="ABF43531">
    <property type="protein sequence ID" value="ABF43531"/>
    <property type="gene ID" value="Acid345_4531"/>
</dbReference>
<sequence>MHPDHTQSDRIPIPHLRQLWERTQTVRSSGTTASNAGSELDPILIHALGLNLLETFRYLYSSNRNFGEFEDWIFQKNNGVLTTERIQQINAALAGEAAAEDGGSRGVEPILSAAEMEHWEEHGYVVLHDAVTPGECKAAADLLCEHLHVDLANPQTWYPDDMKATIMVELVYHPALQATRESQRIRRAFGQIWGTDNLVSTNDRCGFNPPERPGFRFPGPHLHWDTSLSPPLPLGTQGILYLTDTDAEQGAFTCVTGFHRRLESWMASLPPGANPRTQDLNAEAVPIAGKAGDLVIWHIGLPHGSRPNRAQKPRLVQYINMYPPDRVDNRPWI</sequence>
<dbReference type="InterPro" id="IPR008775">
    <property type="entry name" value="Phytyl_CoA_dOase-like"/>
</dbReference>
<dbReference type="AlphaFoldDB" id="Q1IHW9"/>
<dbReference type="Pfam" id="PF05721">
    <property type="entry name" value="PhyH"/>
    <property type="match status" value="1"/>
</dbReference>
<dbReference type="KEGG" id="aba:Acid345_4531"/>
<keyword evidence="2" id="KW-1185">Reference proteome</keyword>
<name>Q1IHW9_KORVE</name>
<keyword evidence="1" id="KW-0560">Oxidoreductase</keyword>
<evidence type="ECO:0000313" key="1">
    <source>
        <dbReference type="EMBL" id="ABF43531.1"/>
    </source>
</evidence>
<dbReference type="OrthoDB" id="1157001at2"/>
<dbReference type="PANTHER" id="PTHR31630">
    <property type="entry name" value="PHYTANOYL-COA DIOXYGENASE-RELATED-RELATED"/>
    <property type="match status" value="1"/>
</dbReference>
<dbReference type="eggNOG" id="COG5285">
    <property type="taxonomic scope" value="Bacteria"/>
</dbReference>
<dbReference type="HOGENOM" id="CLU_833620_0_0_0"/>
<dbReference type="PANTHER" id="PTHR31630:SF6">
    <property type="entry name" value="PHYTANOYL-COA DIOXYGENASE-RELATED"/>
    <property type="match status" value="1"/>
</dbReference>
<reference evidence="1 2" key="1">
    <citation type="journal article" date="2009" name="Appl. Environ. Microbiol.">
        <title>Three genomes from the phylum Acidobacteria provide insight into the lifestyles of these microorganisms in soils.</title>
        <authorList>
            <person name="Ward N.L."/>
            <person name="Challacombe J.F."/>
            <person name="Janssen P.H."/>
            <person name="Henrissat B."/>
            <person name="Coutinho P.M."/>
            <person name="Wu M."/>
            <person name="Xie G."/>
            <person name="Haft D.H."/>
            <person name="Sait M."/>
            <person name="Badger J."/>
            <person name="Barabote R.D."/>
            <person name="Bradley B."/>
            <person name="Brettin T.S."/>
            <person name="Brinkac L.M."/>
            <person name="Bruce D."/>
            <person name="Creasy T."/>
            <person name="Daugherty S.C."/>
            <person name="Davidsen T.M."/>
            <person name="DeBoy R.T."/>
            <person name="Detter J.C."/>
            <person name="Dodson R.J."/>
            <person name="Durkin A.S."/>
            <person name="Ganapathy A."/>
            <person name="Gwinn-Giglio M."/>
            <person name="Han C.S."/>
            <person name="Khouri H."/>
            <person name="Kiss H."/>
            <person name="Kothari S.P."/>
            <person name="Madupu R."/>
            <person name="Nelson K.E."/>
            <person name="Nelson W.C."/>
            <person name="Paulsen I."/>
            <person name="Penn K."/>
            <person name="Ren Q."/>
            <person name="Rosovitz M.J."/>
            <person name="Selengut J.D."/>
            <person name="Shrivastava S."/>
            <person name="Sullivan S.A."/>
            <person name="Tapia R."/>
            <person name="Thompson L.S."/>
            <person name="Watkins K.L."/>
            <person name="Yang Q."/>
            <person name="Yu C."/>
            <person name="Zafar N."/>
            <person name="Zhou L."/>
            <person name="Kuske C.R."/>
        </authorList>
    </citation>
    <scope>NUCLEOTIDE SEQUENCE [LARGE SCALE GENOMIC DNA]</scope>
    <source>
        <strain evidence="1 2">Ellin345</strain>
    </source>
</reference>
<dbReference type="EMBL" id="CP000360">
    <property type="protein sequence ID" value="ABF43531.1"/>
    <property type="molecule type" value="Genomic_DNA"/>
</dbReference>
<protein>
    <submittedName>
        <fullName evidence="1">Phytanoyl-CoA dioxygenase</fullName>
    </submittedName>
</protein>
<dbReference type="GO" id="GO:0016706">
    <property type="term" value="F:2-oxoglutarate-dependent dioxygenase activity"/>
    <property type="evidence" value="ECO:0007669"/>
    <property type="project" value="UniProtKB-ARBA"/>
</dbReference>
<dbReference type="Proteomes" id="UP000002432">
    <property type="component" value="Chromosome"/>
</dbReference>
<proteinExistence type="predicted"/>
<dbReference type="STRING" id="204669.Acid345_4531"/>
<organism evidence="1 2">
    <name type="scientific">Koribacter versatilis (strain Ellin345)</name>
    <dbReference type="NCBI Taxonomy" id="204669"/>
    <lineage>
        <taxon>Bacteria</taxon>
        <taxon>Pseudomonadati</taxon>
        <taxon>Acidobacteriota</taxon>
        <taxon>Terriglobia</taxon>
        <taxon>Terriglobales</taxon>
        <taxon>Candidatus Korobacteraceae</taxon>
        <taxon>Candidatus Korobacter</taxon>
    </lineage>
</organism>
<gene>
    <name evidence="1" type="ordered locus">Acid345_4531</name>
</gene>
<accession>Q1IHW9</accession>